<gene>
    <name evidence="1" type="primary">ybdK</name>
    <name evidence="1" type="ORF">SCARUB_03664</name>
</gene>
<dbReference type="EC" id="6.3.-.-" evidence="1"/>
<proteinExistence type="predicted"/>
<dbReference type="AlphaFoldDB" id="A0A1E3X6G4"/>
<evidence type="ECO:0000313" key="1">
    <source>
        <dbReference type="EMBL" id="ODS31217.1"/>
    </source>
</evidence>
<comment type="caution">
    <text evidence="1">The sequence shown here is derived from an EMBL/GenBank/DDBJ whole genome shotgun (WGS) entry which is preliminary data.</text>
</comment>
<dbReference type="Proteomes" id="UP000094056">
    <property type="component" value="Unassembled WGS sequence"/>
</dbReference>
<name>A0A1E3X6G4_9BACT</name>
<protein>
    <submittedName>
        <fullName evidence="1">Carboxylate-amine ligase YbdK</fullName>
        <ecNumber evidence="1">6.3.-.-</ecNumber>
    </submittedName>
</protein>
<organism evidence="1 2">
    <name type="scientific">Candidatus Scalindua rubra</name>
    <dbReference type="NCBI Taxonomy" id="1872076"/>
    <lineage>
        <taxon>Bacteria</taxon>
        <taxon>Pseudomonadati</taxon>
        <taxon>Planctomycetota</taxon>
        <taxon>Candidatus Brocadiia</taxon>
        <taxon>Candidatus Brocadiales</taxon>
        <taxon>Candidatus Scalinduaceae</taxon>
        <taxon>Candidatus Scalindua</taxon>
    </lineage>
</organism>
<dbReference type="GO" id="GO:0016874">
    <property type="term" value="F:ligase activity"/>
    <property type="evidence" value="ECO:0007669"/>
    <property type="project" value="UniProtKB-KW"/>
</dbReference>
<sequence>MTTLGVEEEFHLIDPETAELTPSINELHIKIVFLQENP</sequence>
<evidence type="ECO:0000313" key="2">
    <source>
        <dbReference type="Proteomes" id="UP000094056"/>
    </source>
</evidence>
<dbReference type="PATRIC" id="fig|1872076.5.peg.4365"/>
<dbReference type="EMBL" id="MAYW01000134">
    <property type="protein sequence ID" value="ODS31217.1"/>
    <property type="molecule type" value="Genomic_DNA"/>
</dbReference>
<keyword evidence="1" id="KW-0436">Ligase</keyword>
<accession>A0A1E3X6G4</accession>
<reference evidence="1 2" key="1">
    <citation type="submission" date="2016-07" db="EMBL/GenBank/DDBJ databases">
        <title>Draft genome of Scalindua rubra, obtained from a brine-seawater interface in the Red Sea, sheds light on salt adaptation in anammox bacteria.</title>
        <authorList>
            <person name="Speth D.R."/>
            <person name="Lagkouvardos I."/>
            <person name="Wang Y."/>
            <person name="Qian P.-Y."/>
            <person name="Dutilh B.E."/>
            <person name="Jetten M.S."/>
        </authorList>
    </citation>
    <scope>NUCLEOTIDE SEQUENCE [LARGE SCALE GENOMIC DNA]</scope>
    <source>
        <strain evidence="1">BSI-1</strain>
    </source>
</reference>